<dbReference type="PANTHER" id="PTHR11895:SF7">
    <property type="entry name" value="GLUTAMYL-TRNA(GLN) AMIDOTRANSFERASE SUBUNIT A, MITOCHONDRIAL"/>
    <property type="match status" value="1"/>
</dbReference>
<dbReference type="PANTHER" id="PTHR11895">
    <property type="entry name" value="TRANSAMIDASE"/>
    <property type="match status" value="1"/>
</dbReference>
<gene>
    <name evidence="3" type="ORF">HF685_09455</name>
</gene>
<comment type="similarity">
    <text evidence="1">Belongs to the amidase family.</text>
</comment>
<dbReference type="EMBL" id="CP051217">
    <property type="protein sequence ID" value="QJB69478.1"/>
    <property type="molecule type" value="Genomic_DNA"/>
</dbReference>
<dbReference type="GO" id="GO:0003824">
    <property type="term" value="F:catalytic activity"/>
    <property type="evidence" value="ECO:0007669"/>
    <property type="project" value="InterPro"/>
</dbReference>
<reference evidence="3 4" key="1">
    <citation type="submission" date="2020-04" db="EMBL/GenBank/DDBJ databases">
        <title>Genome sequence for Sphingorhabdus sp. strain M1.</title>
        <authorList>
            <person name="Park S.-J."/>
        </authorList>
    </citation>
    <scope>NUCLEOTIDE SEQUENCE [LARGE SCALE GENOMIC DNA]</scope>
    <source>
        <strain evidence="3 4">JK6</strain>
    </source>
</reference>
<evidence type="ECO:0000313" key="4">
    <source>
        <dbReference type="Proteomes" id="UP000501600"/>
    </source>
</evidence>
<dbReference type="Pfam" id="PF01425">
    <property type="entry name" value="Amidase"/>
    <property type="match status" value="2"/>
</dbReference>
<dbReference type="AlphaFoldDB" id="A0A6H2DMR3"/>
<evidence type="ECO:0000259" key="2">
    <source>
        <dbReference type="Pfam" id="PF01425"/>
    </source>
</evidence>
<accession>A0A6H2DMR3</accession>
<dbReference type="Gene3D" id="3.90.1300.10">
    <property type="entry name" value="Amidase signature (AS) domain"/>
    <property type="match status" value="1"/>
</dbReference>
<name>A0A6H2DMR3_9SPHN</name>
<dbReference type="InterPro" id="IPR000120">
    <property type="entry name" value="Amidase"/>
</dbReference>
<dbReference type="SUPFAM" id="SSF75304">
    <property type="entry name" value="Amidase signature (AS) enzymes"/>
    <property type="match status" value="1"/>
</dbReference>
<evidence type="ECO:0000256" key="1">
    <source>
        <dbReference type="ARBA" id="ARBA00009199"/>
    </source>
</evidence>
<organism evidence="3 4">
    <name type="scientific">Parasphingorhabdus halotolerans</name>
    <dbReference type="NCBI Taxonomy" id="2725558"/>
    <lineage>
        <taxon>Bacteria</taxon>
        <taxon>Pseudomonadati</taxon>
        <taxon>Pseudomonadota</taxon>
        <taxon>Alphaproteobacteria</taxon>
        <taxon>Sphingomonadales</taxon>
        <taxon>Sphingomonadaceae</taxon>
        <taxon>Parasphingorhabdus</taxon>
    </lineage>
</organism>
<feature type="domain" description="Amidase" evidence="2">
    <location>
        <begin position="36"/>
        <end position="191"/>
    </location>
</feature>
<feature type="domain" description="Amidase" evidence="2">
    <location>
        <begin position="289"/>
        <end position="374"/>
    </location>
</feature>
<dbReference type="RefSeq" id="WP_168819547.1">
    <property type="nucleotide sequence ID" value="NZ_CP051217.1"/>
</dbReference>
<protein>
    <submittedName>
        <fullName evidence="3">Amidase</fullName>
    </submittedName>
</protein>
<dbReference type="Proteomes" id="UP000501600">
    <property type="component" value="Chromosome"/>
</dbReference>
<dbReference type="KEGG" id="phao:HF685_09455"/>
<dbReference type="InterPro" id="IPR023631">
    <property type="entry name" value="Amidase_dom"/>
</dbReference>
<evidence type="ECO:0000313" key="3">
    <source>
        <dbReference type="EMBL" id="QJB69478.1"/>
    </source>
</evidence>
<keyword evidence="4" id="KW-1185">Reference proteome</keyword>
<dbReference type="InterPro" id="IPR036928">
    <property type="entry name" value="AS_sf"/>
</dbReference>
<proteinExistence type="inferred from homology"/>
<sequence length="399" mass="42206">MINWKDLEEANETLKAFTDFNAHAYFGEGIFEDNTLGVKANIAVEGLPWTAGIGAYRDRIANKDADAVAKLKSAGAAIVGILNMEEAALGAKTDNPFFGATQNPHKIGYTPGGSSGGSGAAVAAGICDIALGSDTMGSVRIPAAYCGIYGLKPTHGAISQDGLEIAEASLDSIGPLARSMESLEACSRVLIDFNVPRTIDNIILLKNLGDVECEEAVLKGYEKAKHLMDASTEFSLPYPLTRIRYAGFILTSLALSESLKETVETNPTGVSDSLKFLLTFGPERSEDDLAEDRKILAETRDAVIEAVGKSGAILLPTTPQAAFSHEDKAPANQADFTCLANIAGLPAITIPSGLNEDGLPVAVQIVGAAGNEGGLFALARKLDNQLFAYRQPEFFMKQF</sequence>